<sequence>MVGLFAALRASEGHSKARKGNKYQTFYGEMAAVVFAHMSVRNAKLDYHDPEVELISQGYKCTHGDAGRKQPVITPMLLKTHERRVRPDLERDILWGSIILAFFFLDRCSELWGPVAIDKVTGSIHCVKAANAILRDKLGTKVGPDEPKATSVEVIFESHKGDRVVQGKTVRLYKSNHATYVPLQQPDNA</sequence>
<proteinExistence type="predicted"/>
<evidence type="ECO:0000313" key="2">
    <source>
        <dbReference type="Proteomes" id="UP000694044"/>
    </source>
</evidence>
<organism evidence="1 2">
    <name type="scientific">Phytophthora pseudosyringae</name>
    <dbReference type="NCBI Taxonomy" id="221518"/>
    <lineage>
        <taxon>Eukaryota</taxon>
        <taxon>Sar</taxon>
        <taxon>Stramenopiles</taxon>
        <taxon>Oomycota</taxon>
        <taxon>Peronosporomycetes</taxon>
        <taxon>Peronosporales</taxon>
        <taxon>Peronosporaceae</taxon>
        <taxon>Phytophthora</taxon>
    </lineage>
</organism>
<dbReference type="OrthoDB" id="90077at2759"/>
<keyword evidence="2" id="KW-1185">Reference proteome</keyword>
<dbReference type="AlphaFoldDB" id="A0A8T1WCC7"/>
<reference evidence="1" key="1">
    <citation type="submission" date="2021-02" db="EMBL/GenBank/DDBJ databases">
        <authorList>
            <person name="Palmer J.M."/>
        </authorList>
    </citation>
    <scope>NUCLEOTIDE SEQUENCE</scope>
    <source>
        <strain evidence="1">SCRP734</strain>
    </source>
</reference>
<evidence type="ECO:0000313" key="1">
    <source>
        <dbReference type="EMBL" id="KAG7390895.1"/>
    </source>
</evidence>
<comment type="caution">
    <text evidence="1">The sequence shown here is derived from an EMBL/GenBank/DDBJ whole genome shotgun (WGS) entry which is preliminary data.</text>
</comment>
<dbReference type="Proteomes" id="UP000694044">
    <property type="component" value="Unassembled WGS sequence"/>
</dbReference>
<gene>
    <name evidence="1" type="ORF">PHYPSEUDO_006379</name>
</gene>
<accession>A0A8T1WCC7</accession>
<dbReference type="EMBL" id="JAGDFM010000026">
    <property type="protein sequence ID" value="KAG7390895.1"/>
    <property type="molecule type" value="Genomic_DNA"/>
</dbReference>
<name>A0A8T1WCC7_9STRA</name>
<protein>
    <submittedName>
        <fullName evidence="1">Uncharacterized protein</fullName>
    </submittedName>
</protein>